<protein>
    <submittedName>
        <fullName evidence="3">Uncharacterized protein</fullName>
    </submittedName>
</protein>
<feature type="repeat" description="WD" evidence="1">
    <location>
        <begin position="184"/>
        <end position="223"/>
    </location>
</feature>
<dbReference type="SUPFAM" id="SSF50978">
    <property type="entry name" value="WD40 repeat-like"/>
    <property type="match status" value="1"/>
</dbReference>
<dbReference type="SMART" id="SM00320">
    <property type="entry name" value="WD40"/>
    <property type="match status" value="2"/>
</dbReference>
<feature type="compositionally biased region" description="Polar residues" evidence="2">
    <location>
        <begin position="107"/>
        <end position="131"/>
    </location>
</feature>
<evidence type="ECO:0000313" key="3">
    <source>
        <dbReference type="EMBL" id="CAE1271724.1"/>
    </source>
</evidence>
<dbReference type="PROSITE" id="PS50082">
    <property type="entry name" value="WD_REPEATS_2"/>
    <property type="match status" value="1"/>
</dbReference>
<comment type="caution">
    <text evidence="3">The sequence shown here is derived from an EMBL/GenBank/DDBJ whole genome shotgun (WGS) entry which is preliminary data.</text>
</comment>
<dbReference type="Gene3D" id="2.130.10.10">
    <property type="entry name" value="YVTN repeat-like/Quinoprotein amine dehydrogenase"/>
    <property type="match status" value="1"/>
</dbReference>
<dbReference type="OrthoDB" id="190105at2759"/>
<dbReference type="Proteomes" id="UP000597762">
    <property type="component" value="Unassembled WGS sequence"/>
</dbReference>
<evidence type="ECO:0000313" key="4">
    <source>
        <dbReference type="Proteomes" id="UP000597762"/>
    </source>
</evidence>
<dbReference type="Pfam" id="PF00400">
    <property type="entry name" value="WD40"/>
    <property type="match status" value="1"/>
</dbReference>
<keyword evidence="1" id="KW-0853">WD repeat</keyword>
<sequence>MSTSTKTPREIEIRKLRKKLRQIENLERLDRDLLEDEVIKVLKKDAIREQLRKLLIEEAEKQANIEAQQAQEALAKEEKVKTEKTFDRTSKPDTPGSIKLNEDDSPPSYNEIISSKQIPGQKQKGNNVSQKNTKEEKSPSNEQELDPDATLKDLSKKDQAKKDSSKRKQIKKSWNRSQFIVYDLEGHNDLVTDIDSNDKILVTASRDTTIRSWSLKTFEELHIFGGHSGGVTSLKLLTASESQKIGKYD</sequence>
<organism evidence="3 4">
    <name type="scientific">Acanthosepion pharaonis</name>
    <name type="common">Pharaoh cuttlefish</name>
    <name type="synonym">Sepia pharaonis</name>
    <dbReference type="NCBI Taxonomy" id="158019"/>
    <lineage>
        <taxon>Eukaryota</taxon>
        <taxon>Metazoa</taxon>
        <taxon>Spiralia</taxon>
        <taxon>Lophotrochozoa</taxon>
        <taxon>Mollusca</taxon>
        <taxon>Cephalopoda</taxon>
        <taxon>Coleoidea</taxon>
        <taxon>Decapodiformes</taxon>
        <taxon>Sepiida</taxon>
        <taxon>Sepiina</taxon>
        <taxon>Sepiidae</taxon>
        <taxon>Acanthosepion</taxon>
    </lineage>
</organism>
<evidence type="ECO:0000256" key="1">
    <source>
        <dbReference type="PROSITE-ProRule" id="PRU00221"/>
    </source>
</evidence>
<name>A0A812CP11_ACAPH</name>
<dbReference type="InterPro" id="IPR015943">
    <property type="entry name" value="WD40/YVTN_repeat-like_dom_sf"/>
</dbReference>
<feature type="compositionally biased region" description="Basic and acidic residues" evidence="2">
    <location>
        <begin position="74"/>
        <end position="91"/>
    </location>
</feature>
<accession>A0A812CP11</accession>
<keyword evidence="4" id="KW-1185">Reference proteome</keyword>
<dbReference type="InterPro" id="IPR036322">
    <property type="entry name" value="WD40_repeat_dom_sf"/>
</dbReference>
<dbReference type="InterPro" id="IPR001680">
    <property type="entry name" value="WD40_rpt"/>
</dbReference>
<dbReference type="PROSITE" id="PS50294">
    <property type="entry name" value="WD_REPEATS_REGION"/>
    <property type="match status" value="1"/>
</dbReference>
<proteinExistence type="predicted"/>
<dbReference type="EMBL" id="CAHIKZ030001668">
    <property type="protein sequence ID" value="CAE1271724.1"/>
    <property type="molecule type" value="Genomic_DNA"/>
</dbReference>
<dbReference type="AlphaFoldDB" id="A0A812CP11"/>
<gene>
    <name evidence="3" type="ORF">SPHA_37447</name>
</gene>
<feature type="region of interest" description="Disordered" evidence="2">
    <location>
        <begin position="67"/>
        <end position="169"/>
    </location>
</feature>
<feature type="compositionally biased region" description="Basic and acidic residues" evidence="2">
    <location>
        <begin position="149"/>
        <end position="163"/>
    </location>
</feature>
<reference evidence="3" key="1">
    <citation type="submission" date="2021-01" db="EMBL/GenBank/DDBJ databases">
        <authorList>
            <person name="Li R."/>
            <person name="Bekaert M."/>
        </authorList>
    </citation>
    <scope>NUCLEOTIDE SEQUENCE</scope>
    <source>
        <strain evidence="3">Farmed</strain>
    </source>
</reference>
<evidence type="ECO:0000256" key="2">
    <source>
        <dbReference type="SAM" id="MobiDB-lite"/>
    </source>
</evidence>